<evidence type="ECO:0000256" key="1">
    <source>
        <dbReference type="SAM" id="Phobius"/>
    </source>
</evidence>
<feature type="domain" description="Thioesterase putative" evidence="2">
    <location>
        <begin position="13"/>
        <end position="152"/>
    </location>
</feature>
<evidence type="ECO:0000313" key="3">
    <source>
        <dbReference type="EMBL" id="AKS41302.1"/>
    </source>
</evidence>
<dbReference type="OrthoDB" id="572024at2"/>
<evidence type="ECO:0000259" key="2">
    <source>
        <dbReference type="Pfam" id="PF09500"/>
    </source>
</evidence>
<gene>
    <name evidence="3" type="ORF">WM2015_921</name>
</gene>
<organism evidence="3 4">
    <name type="scientific">Wenzhouxiangella marina</name>
    <dbReference type="NCBI Taxonomy" id="1579979"/>
    <lineage>
        <taxon>Bacteria</taxon>
        <taxon>Pseudomonadati</taxon>
        <taxon>Pseudomonadota</taxon>
        <taxon>Gammaproteobacteria</taxon>
        <taxon>Chromatiales</taxon>
        <taxon>Wenzhouxiangellaceae</taxon>
        <taxon>Wenzhouxiangella</taxon>
    </lineage>
</organism>
<dbReference type="STRING" id="1579979.WM2015_921"/>
<dbReference type="CDD" id="cd03440">
    <property type="entry name" value="hot_dog"/>
    <property type="match status" value="1"/>
</dbReference>
<feature type="transmembrane region" description="Helical" evidence="1">
    <location>
        <begin position="53"/>
        <end position="72"/>
    </location>
</feature>
<dbReference type="EMBL" id="CP012154">
    <property type="protein sequence ID" value="AKS41302.1"/>
    <property type="molecule type" value="Genomic_DNA"/>
</dbReference>
<reference evidence="3 4" key="1">
    <citation type="submission" date="2015-07" db="EMBL/GenBank/DDBJ databases">
        <authorList>
            <person name="Noorani M."/>
        </authorList>
    </citation>
    <scope>NUCLEOTIDE SEQUENCE [LARGE SCALE GENOMIC DNA]</scope>
    <source>
        <strain evidence="3 4">KCTC 42284</strain>
    </source>
</reference>
<sequence>MTSPDMQEERAWLENTLTRQIPLGGAMQLRITELNDRGLRLALPLAANINDKGTVFGGAMVSAMILAGWSLPRLLLRRAGRKADLVIGRCEVRFLKPVAGPFEAVCRWPAADEIEAFLARLDERGRSSMNLAPEILADGEVAARLEARYAALAHVEETEQG</sequence>
<name>A0A0K0XUK3_9GAMM</name>
<dbReference type="NCBIfam" id="TIGR02447">
    <property type="entry name" value="yiiD_Cterm"/>
    <property type="match status" value="1"/>
</dbReference>
<evidence type="ECO:0000313" key="4">
    <source>
        <dbReference type="Proteomes" id="UP000066624"/>
    </source>
</evidence>
<dbReference type="Gene3D" id="3.10.129.10">
    <property type="entry name" value="Hotdog Thioesterase"/>
    <property type="match status" value="1"/>
</dbReference>
<dbReference type="Proteomes" id="UP000066624">
    <property type="component" value="Chromosome"/>
</dbReference>
<dbReference type="SUPFAM" id="SSF54637">
    <property type="entry name" value="Thioesterase/thiol ester dehydrase-isomerase"/>
    <property type="match status" value="1"/>
</dbReference>
<accession>A0A0K0XUK3</accession>
<dbReference type="GO" id="GO:0016740">
    <property type="term" value="F:transferase activity"/>
    <property type="evidence" value="ECO:0007669"/>
    <property type="project" value="UniProtKB-KW"/>
</dbReference>
<keyword evidence="4" id="KW-1185">Reference proteome</keyword>
<protein>
    <submittedName>
        <fullName evidence="3">Putative Histone acetyltransferase HPA2/related acetyltransferase</fullName>
    </submittedName>
</protein>
<dbReference type="Pfam" id="PF09500">
    <property type="entry name" value="YiiD_C"/>
    <property type="match status" value="1"/>
</dbReference>
<keyword evidence="1" id="KW-0472">Membrane</keyword>
<proteinExistence type="predicted"/>
<dbReference type="AlphaFoldDB" id="A0A0K0XUK3"/>
<dbReference type="InterPro" id="IPR029069">
    <property type="entry name" value="HotDog_dom_sf"/>
</dbReference>
<keyword evidence="3" id="KW-0808">Transferase</keyword>
<dbReference type="InterPro" id="IPR012660">
    <property type="entry name" value="YiiD_C"/>
</dbReference>
<dbReference type="KEGG" id="wma:WM2015_921"/>
<keyword evidence="1" id="KW-1133">Transmembrane helix</keyword>
<keyword evidence="1" id="KW-0812">Transmembrane</keyword>